<name>A0A426ZIG5_ENSVE</name>
<organism evidence="1 2">
    <name type="scientific">Ensete ventricosum</name>
    <name type="common">Abyssinian banana</name>
    <name type="synonym">Musa ensete</name>
    <dbReference type="NCBI Taxonomy" id="4639"/>
    <lineage>
        <taxon>Eukaryota</taxon>
        <taxon>Viridiplantae</taxon>
        <taxon>Streptophyta</taxon>
        <taxon>Embryophyta</taxon>
        <taxon>Tracheophyta</taxon>
        <taxon>Spermatophyta</taxon>
        <taxon>Magnoliopsida</taxon>
        <taxon>Liliopsida</taxon>
        <taxon>Zingiberales</taxon>
        <taxon>Musaceae</taxon>
        <taxon>Ensete</taxon>
    </lineage>
</organism>
<accession>A0A426ZIG5</accession>
<comment type="caution">
    <text evidence="1">The sequence shown here is derived from an EMBL/GenBank/DDBJ whole genome shotgun (WGS) entry which is preliminary data.</text>
</comment>
<sequence>MESRTSTVSPKKYGSHKLCTKSHAKSSFNPFFLHHLENLKYWPIPHITH</sequence>
<protein>
    <submittedName>
        <fullName evidence="1">Uncharacterized protein</fullName>
    </submittedName>
</protein>
<reference evidence="1 2" key="1">
    <citation type="journal article" date="2014" name="Agronomy (Basel)">
        <title>A Draft Genome Sequence for Ensete ventricosum, the Drought-Tolerant Tree Against Hunger.</title>
        <authorList>
            <person name="Harrison J."/>
            <person name="Moore K.A."/>
            <person name="Paszkiewicz K."/>
            <person name="Jones T."/>
            <person name="Grant M."/>
            <person name="Ambacheew D."/>
            <person name="Muzemil S."/>
            <person name="Studholme D.J."/>
        </authorList>
    </citation>
    <scope>NUCLEOTIDE SEQUENCE [LARGE SCALE GENOMIC DNA]</scope>
</reference>
<gene>
    <name evidence="1" type="ORF">B296_00006308</name>
</gene>
<proteinExistence type="predicted"/>
<evidence type="ECO:0000313" key="2">
    <source>
        <dbReference type="Proteomes" id="UP000287651"/>
    </source>
</evidence>
<evidence type="ECO:0000313" key="1">
    <source>
        <dbReference type="EMBL" id="RRT63768.1"/>
    </source>
</evidence>
<dbReference type="AlphaFoldDB" id="A0A426ZIG5"/>
<dbReference type="EMBL" id="AMZH03006464">
    <property type="protein sequence ID" value="RRT63768.1"/>
    <property type="molecule type" value="Genomic_DNA"/>
</dbReference>
<dbReference type="Proteomes" id="UP000287651">
    <property type="component" value="Unassembled WGS sequence"/>
</dbReference>